<feature type="non-terminal residue" evidence="4">
    <location>
        <position position="345"/>
    </location>
</feature>
<feature type="transmembrane region" description="Helical" evidence="2">
    <location>
        <begin position="255"/>
        <end position="276"/>
    </location>
</feature>
<keyword evidence="5" id="KW-1185">Reference proteome</keyword>
<dbReference type="SUPFAM" id="SSF140459">
    <property type="entry name" value="PE/PPE dimer-like"/>
    <property type="match status" value="1"/>
</dbReference>
<dbReference type="GO" id="GO:0052572">
    <property type="term" value="P:response to host immune response"/>
    <property type="evidence" value="ECO:0007669"/>
    <property type="project" value="TreeGrafter"/>
</dbReference>
<dbReference type="InterPro" id="IPR038332">
    <property type="entry name" value="PPE_sf"/>
</dbReference>
<feature type="transmembrane region" description="Helical" evidence="2">
    <location>
        <begin position="283"/>
        <end position="301"/>
    </location>
</feature>
<keyword evidence="2" id="KW-0472">Membrane</keyword>
<dbReference type="AlphaFoldDB" id="A0AA91PB99"/>
<evidence type="ECO:0000259" key="3">
    <source>
        <dbReference type="Pfam" id="PF00823"/>
    </source>
</evidence>
<dbReference type="Proteomes" id="UP000193577">
    <property type="component" value="Unassembled WGS sequence"/>
</dbReference>
<keyword evidence="2" id="KW-0812">Transmembrane</keyword>
<dbReference type="PANTHER" id="PTHR46766:SF1">
    <property type="entry name" value="GLUTAMINE-RICH PROTEIN 2"/>
    <property type="match status" value="1"/>
</dbReference>
<keyword evidence="2" id="KW-1133">Transmembrane helix</keyword>
<evidence type="ECO:0000313" key="4">
    <source>
        <dbReference type="EMBL" id="OSC23943.1"/>
    </source>
</evidence>
<dbReference type="PANTHER" id="PTHR46766">
    <property type="entry name" value="GLUTAMINE-RICH PROTEIN 2"/>
    <property type="match status" value="1"/>
</dbReference>
<dbReference type="Pfam" id="PF00823">
    <property type="entry name" value="PPE"/>
    <property type="match status" value="1"/>
</dbReference>
<evidence type="ECO:0000313" key="5">
    <source>
        <dbReference type="Proteomes" id="UP000193577"/>
    </source>
</evidence>
<evidence type="ECO:0000256" key="2">
    <source>
        <dbReference type="SAM" id="Phobius"/>
    </source>
</evidence>
<dbReference type="InterPro" id="IPR000030">
    <property type="entry name" value="PPE_dom"/>
</dbReference>
<evidence type="ECO:0000256" key="1">
    <source>
        <dbReference type="ARBA" id="ARBA00010652"/>
    </source>
</evidence>
<organism evidence="4 5">
    <name type="scientific">Mycolicibacillus koreensis</name>
    <dbReference type="NCBI Taxonomy" id="1069220"/>
    <lineage>
        <taxon>Bacteria</taxon>
        <taxon>Bacillati</taxon>
        <taxon>Actinomycetota</taxon>
        <taxon>Actinomycetes</taxon>
        <taxon>Mycobacteriales</taxon>
        <taxon>Mycobacteriaceae</taxon>
        <taxon>Mycolicibacillus</taxon>
    </lineage>
</organism>
<feature type="domain" description="PPE" evidence="3">
    <location>
        <begin position="6"/>
        <end position="166"/>
    </location>
</feature>
<accession>A0AA91PB99</accession>
<protein>
    <recommendedName>
        <fullName evidence="3">PPE domain-containing protein</fullName>
    </recommendedName>
</protein>
<sequence>MIAPVWMAIPPEVHSSLLSSGPGPGALLAAASAWRMLSADYTATAAELTALLGAARGAWDGPTAERYLGAHQPYLAWLAAAGSQAAGAAGQVETAAGAYSAALAAMPTLAELTGNRAALAALMATNFLGINTVPIAVTEADYARMWVQAAVTMATYQGASGAALAATRPVGVAPTVLAAEAAASPAAAVAAANSTAADTELPWGGRDPIADALAGSEHFQSMYLVLRDLLLNPVGTIGQIVTDFAANPAEALTTWMPLLYVFAYAAVFGVIGTPLYAAMLGPAAAAAIPVVLGIAGIAQVGEAPAPVPADDIPAAEPVTVGERPLAVTTGAAPAPAAGPSIAAYS</sequence>
<comment type="similarity">
    <text evidence="1">Belongs to the mycobacterial PPE family.</text>
</comment>
<name>A0AA91PB99_9MYCO</name>
<dbReference type="Gene3D" id="1.20.1260.20">
    <property type="entry name" value="PPE superfamily"/>
    <property type="match status" value="1"/>
</dbReference>
<dbReference type="EMBL" id="NCXO01000084">
    <property type="protein sequence ID" value="OSC23943.1"/>
    <property type="molecule type" value="Genomic_DNA"/>
</dbReference>
<comment type="caution">
    <text evidence="4">The sequence shown here is derived from an EMBL/GenBank/DDBJ whole genome shotgun (WGS) entry which is preliminary data.</text>
</comment>
<gene>
    <name evidence="4" type="ORF">B8W67_19705</name>
</gene>
<reference evidence="4 5" key="1">
    <citation type="submission" date="2017-04" db="EMBL/GenBank/DDBJ databases">
        <title>The new phylogeny of genus Mycobacterium.</title>
        <authorList>
            <person name="Tortoli E."/>
            <person name="Trovato A."/>
            <person name="Cirillo D.M."/>
        </authorList>
    </citation>
    <scope>NUCLEOTIDE SEQUENCE [LARGE SCALE GENOMIC DNA]</scope>
    <source>
        <strain evidence="4 5">KCTC 19819</strain>
    </source>
</reference>
<dbReference type="RefSeq" id="WP_085305858.1">
    <property type="nucleotide sequence ID" value="NZ_NCXO01000084.1"/>
</dbReference>
<proteinExistence type="inferred from homology"/>